<dbReference type="Proteomes" id="UP000004095">
    <property type="component" value="Unassembled WGS sequence"/>
</dbReference>
<evidence type="ECO:0000313" key="2">
    <source>
        <dbReference type="EMBL" id="EAY26557.1"/>
    </source>
</evidence>
<name>A1ZSZ3_MICM2</name>
<sequence length="152" mass="17395">MKNISLRKATIEDKALVVDFDYSLDVVEHIELKREEKITKAILCEECFIILVDNREIGFVIFDYRFFDQGWVGLIVIDEEYRGKGIGGKTFDLICKQCKANKVFTSTNSSNIPMQKALTKVGFSFAGKINGLDDGDPELFYYKKTNNRETKS</sequence>
<dbReference type="AlphaFoldDB" id="A1ZSZ3"/>
<dbReference type="PROSITE" id="PS51186">
    <property type="entry name" value="GNAT"/>
    <property type="match status" value="1"/>
</dbReference>
<dbReference type="GO" id="GO:0016747">
    <property type="term" value="F:acyltransferase activity, transferring groups other than amino-acyl groups"/>
    <property type="evidence" value="ECO:0007669"/>
    <property type="project" value="InterPro"/>
</dbReference>
<dbReference type="eggNOG" id="COG0456">
    <property type="taxonomic scope" value="Bacteria"/>
</dbReference>
<dbReference type="EMBL" id="AAWS01000033">
    <property type="protein sequence ID" value="EAY26557.1"/>
    <property type="molecule type" value="Genomic_DNA"/>
</dbReference>
<dbReference type="OrthoDB" id="5638018at2"/>
<keyword evidence="3" id="KW-1185">Reference proteome</keyword>
<feature type="domain" description="N-acetyltransferase" evidence="1">
    <location>
        <begin position="4"/>
        <end position="147"/>
    </location>
</feature>
<evidence type="ECO:0000313" key="3">
    <source>
        <dbReference type="Proteomes" id="UP000004095"/>
    </source>
</evidence>
<dbReference type="InterPro" id="IPR000182">
    <property type="entry name" value="GNAT_dom"/>
</dbReference>
<evidence type="ECO:0000259" key="1">
    <source>
        <dbReference type="PROSITE" id="PS51186"/>
    </source>
</evidence>
<proteinExistence type="predicted"/>
<dbReference type="RefSeq" id="WP_002700854.1">
    <property type="nucleotide sequence ID" value="NZ_AAWS01000033.1"/>
</dbReference>
<keyword evidence="2" id="KW-0808">Transferase</keyword>
<accession>A1ZSZ3</accession>
<protein>
    <submittedName>
        <fullName evidence="2">Acetyltransferase, gnat family</fullName>
    </submittedName>
</protein>
<dbReference type="InterPro" id="IPR016181">
    <property type="entry name" value="Acyl_CoA_acyltransferase"/>
</dbReference>
<comment type="caution">
    <text evidence="2">The sequence shown here is derived from an EMBL/GenBank/DDBJ whole genome shotgun (WGS) entry which is preliminary data.</text>
</comment>
<gene>
    <name evidence="2" type="ORF">M23134_01727</name>
</gene>
<organism evidence="2 3">
    <name type="scientific">Microscilla marina ATCC 23134</name>
    <dbReference type="NCBI Taxonomy" id="313606"/>
    <lineage>
        <taxon>Bacteria</taxon>
        <taxon>Pseudomonadati</taxon>
        <taxon>Bacteroidota</taxon>
        <taxon>Cytophagia</taxon>
        <taxon>Cytophagales</taxon>
        <taxon>Microscillaceae</taxon>
        <taxon>Microscilla</taxon>
    </lineage>
</organism>
<reference evidence="2 3" key="1">
    <citation type="submission" date="2007-01" db="EMBL/GenBank/DDBJ databases">
        <authorList>
            <person name="Haygood M."/>
            <person name="Podell S."/>
            <person name="Anderson C."/>
            <person name="Hopkinson B."/>
            <person name="Roe K."/>
            <person name="Barbeau K."/>
            <person name="Gaasterland T."/>
            <person name="Ferriera S."/>
            <person name="Johnson J."/>
            <person name="Kravitz S."/>
            <person name="Beeson K."/>
            <person name="Sutton G."/>
            <person name="Rogers Y.-H."/>
            <person name="Friedman R."/>
            <person name="Frazier M."/>
            <person name="Venter J.C."/>
        </authorList>
    </citation>
    <scope>NUCLEOTIDE SEQUENCE [LARGE SCALE GENOMIC DNA]</scope>
    <source>
        <strain evidence="2 3">ATCC 23134</strain>
    </source>
</reference>
<dbReference type="SUPFAM" id="SSF55729">
    <property type="entry name" value="Acyl-CoA N-acyltransferases (Nat)"/>
    <property type="match status" value="1"/>
</dbReference>
<dbReference type="Pfam" id="PF00583">
    <property type="entry name" value="Acetyltransf_1"/>
    <property type="match status" value="1"/>
</dbReference>
<dbReference type="CDD" id="cd04301">
    <property type="entry name" value="NAT_SF"/>
    <property type="match status" value="1"/>
</dbReference>
<dbReference type="Gene3D" id="3.40.630.30">
    <property type="match status" value="1"/>
</dbReference>